<reference evidence="2" key="1">
    <citation type="submission" date="2014-12" db="EMBL/GenBank/DDBJ databases">
        <title>Genome Sequence of Valsa Canker Pathogens Uncovers a Specific Adaption of Colonization on Woody Bark.</title>
        <authorList>
            <person name="Yin Z."/>
            <person name="Liu H."/>
            <person name="Gao X."/>
            <person name="Li Z."/>
            <person name="Song N."/>
            <person name="Ke X."/>
            <person name="Dai Q."/>
            <person name="Wu Y."/>
            <person name="Sun Y."/>
            <person name="Xu J.-R."/>
            <person name="Kang Z.K."/>
            <person name="Wang L."/>
            <person name="Huang L."/>
        </authorList>
    </citation>
    <scope>NUCLEOTIDE SEQUENCE [LARGE SCALE GENOMIC DNA]</scope>
    <source>
        <strain evidence="2">SXYL134</strain>
    </source>
</reference>
<evidence type="ECO:0000313" key="2">
    <source>
        <dbReference type="Proteomes" id="UP000078576"/>
    </source>
</evidence>
<dbReference type="AlphaFoldDB" id="A0A194UWN3"/>
<dbReference type="Proteomes" id="UP000078576">
    <property type="component" value="Unassembled WGS sequence"/>
</dbReference>
<gene>
    <name evidence="1" type="ORF">VP1G_03352</name>
</gene>
<sequence>MATFSSLSWELKHQIWGLVREDADEGTKPLACLAAVCRDWQNHMEPLIFKELCVGRDGNDVAVFVQIINNERLNYLQRLTFTYHWPFSKIGLAKARCLNHLKTTAKRISQVITALNKVESRQQPHLEVDFKMLQHPEKGNERWKSRYYLYPSMWQSAGLSSRTTNHQGTGYCDYLSSLNGWAKSLPSVAVVTGIHFQPDFLPFTAMDGFLGRFPNLKNITVEFLFRFRNRESWVHAKGQ</sequence>
<accession>A0A194UWN3</accession>
<dbReference type="OrthoDB" id="10424411at2759"/>
<organism evidence="1 2">
    <name type="scientific">Cytospora mali</name>
    <name type="common">Apple Valsa canker fungus</name>
    <name type="synonym">Valsa mali</name>
    <dbReference type="NCBI Taxonomy" id="578113"/>
    <lineage>
        <taxon>Eukaryota</taxon>
        <taxon>Fungi</taxon>
        <taxon>Dikarya</taxon>
        <taxon>Ascomycota</taxon>
        <taxon>Pezizomycotina</taxon>
        <taxon>Sordariomycetes</taxon>
        <taxon>Sordariomycetidae</taxon>
        <taxon>Diaporthales</taxon>
        <taxon>Cytosporaceae</taxon>
        <taxon>Cytospora</taxon>
    </lineage>
</organism>
<dbReference type="EMBL" id="KN714685">
    <property type="protein sequence ID" value="KUI56011.1"/>
    <property type="molecule type" value="Genomic_DNA"/>
</dbReference>
<proteinExistence type="predicted"/>
<protein>
    <submittedName>
        <fullName evidence="1">Uncharacterized protein</fullName>
    </submittedName>
</protein>
<keyword evidence="2" id="KW-1185">Reference proteome</keyword>
<evidence type="ECO:0000313" key="1">
    <source>
        <dbReference type="EMBL" id="KUI56011.1"/>
    </source>
</evidence>
<name>A0A194UWN3_CYTMA</name>